<dbReference type="AlphaFoldDB" id="A0A1I0MUS5"/>
<dbReference type="PROSITE" id="PS51318">
    <property type="entry name" value="TAT"/>
    <property type="match status" value="1"/>
</dbReference>
<feature type="region of interest" description="Disordered" evidence="1">
    <location>
        <begin position="28"/>
        <end position="51"/>
    </location>
</feature>
<accession>A0A1I0MUS5</accession>
<proteinExistence type="predicted"/>
<dbReference type="RefSeq" id="WP_089667493.1">
    <property type="nucleotide sequence ID" value="NZ_FOJA01000001.1"/>
</dbReference>
<protein>
    <submittedName>
        <fullName evidence="2">Uncharacterized protein</fullName>
    </submittedName>
</protein>
<name>A0A1I0MUS5_9EURY</name>
<dbReference type="InterPro" id="IPR006311">
    <property type="entry name" value="TAT_signal"/>
</dbReference>
<evidence type="ECO:0000313" key="3">
    <source>
        <dbReference type="Proteomes" id="UP000198518"/>
    </source>
</evidence>
<sequence>MRHTTRRTVLAAVGASVSLSGCAGLIPSSPAGAEPTTEAPSERNSKVETRSEPAFVGEGFPLSLEPDANTVDELADATLVLVAAETSSRDRKLVDAVCGGSLLVFVGPDAGGKMETALAEGNARRCLPYATEGRSGAVVAGVHPASGELVTHYYGSSGENTQQYRYSSANDLISYYTENSQR</sequence>
<dbReference type="EMBL" id="FOJA01000001">
    <property type="protein sequence ID" value="SEV92112.1"/>
    <property type="molecule type" value="Genomic_DNA"/>
</dbReference>
<organism evidence="2 3">
    <name type="scientific">Halobacterium jilantaiense</name>
    <dbReference type="NCBI Taxonomy" id="355548"/>
    <lineage>
        <taxon>Archaea</taxon>
        <taxon>Methanobacteriati</taxon>
        <taxon>Methanobacteriota</taxon>
        <taxon>Stenosarchaea group</taxon>
        <taxon>Halobacteria</taxon>
        <taxon>Halobacteriales</taxon>
        <taxon>Halobacteriaceae</taxon>
        <taxon>Halobacterium</taxon>
    </lineage>
</organism>
<feature type="compositionally biased region" description="Basic and acidic residues" evidence="1">
    <location>
        <begin position="40"/>
        <end position="51"/>
    </location>
</feature>
<dbReference type="PROSITE" id="PS51257">
    <property type="entry name" value="PROKAR_LIPOPROTEIN"/>
    <property type="match status" value="1"/>
</dbReference>
<keyword evidence="3" id="KW-1185">Reference proteome</keyword>
<evidence type="ECO:0000313" key="2">
    <source>
        <dbReference type="EMBL" id="SEV92112.1"/>
    </source>
</evidence>
<gene>
    <name evidence="2" type="ORF">SAMN04487945_0366</name>
</gene>
<reference evidence="2 3" key="1">
    <citation type="submission" date="2016-10" db="EMBL/GenBank/DDBJ databases">
        <authorList>
            <person name="de Groot N.N."/>
        </authorList>
    </citation>
    <scope>NUCLEOTIDE SEQUENCE [LARGE SCALE GENOMIC DNA]</scope>
    <source>
        <strain evidence="2 3">CGMCC 1.5337</strain>
    </source>
</reference>
<dbReference type="STRING" id="355548.SAMN04487945_0366"/>
<dbReference type="Proteomes" id="UP000198518">
    <property type="component" value="Unassembled WGS sequence"/>
</dbReference>
<evidence type="ECO:0000256" key="1">
    <source>
        <dbReference type="SAM" id="MobiDB-lite"/>
    </source>
</evidence>
<dbReference type="OrthoDB" id="379331at2157"/>